<evidence type="ECO:0000256" key="4">
    <source>
        <dbReference type="ARBA" id="ARBA00023136"/>
    </source>
</evidence>
<comment type="subcellular location">
    <subcellularLocation>
        <location evidence="1">Cell membrane</location>
        <topology evidence="1">Multi-pass membrane protein</topology>
    </subcellularLocation>
</comment>
<organism evidence="7 8">
    <name type="scientific">Knoellia koreensis</name>
    <dbReference type="NCBI Taxonomy" id="2730921"/>
    <lineage>
        <taxon>Bacteria</taxon>
        <taxon>Bacillati</taxon>
        <taxon>Actinomycetota</taxon>
        <taxon>Actinomycetes</taxon>
        <taxon>Micrococcales</taxon>
        <taxon>Intrasporangiaceae</taxon>
        <taxon>Knoellia</taxon>
    </lineage>
</organism>
<evidence type="ECO:0000313" key="7">
    <source>
        <dbReference type="EMBL" id="NNM47899.1"/>
    </source>
</evidence>
<dbReference type="PROSITE" id="PS50850">
    <property type="entry name" value="MFS"/>
    <property type="match status" value="1"/>
</dbReference>
<evidence type="ECO:0000259" key="6">
    <source>
        <dbReference type="PROSITE" id="PS50850"/>
    </source>
</evidence>
<feature type="domain" description="Major facilitator superfamily (MFS) profile" evidence="6">
    <location>
        <begin position="19"/>
        <end position="463"/>
    </location>
</feature>
<dbReference type="Gene3D" id="1.20.1250.20">
    <property type="entry name" value="MFS general substrate transporter like domains"/>
    <property type="match status" value="1"/>
</dbReference>
<feature type="transmembrane region" description="Helical" evidence="5">
    <location>
        <begin position="218"/>
        <end position="236"/>
    </location>
</feature>
<sequence>MSAPTSPRPSLHDRHHLPFAIGAVALVTLGAFENRAVTTVLPTVARELDGLWLFGAASAAPLVTFVVATTVAGLWADRSGPTRVLYAGMAVFVAAELLMGLAPSMVPFVGGRLLGGFAEGLFDVGLTVLVARALPAVLRPKMFATFAAAWVLPSLLGPSVAGFVAEQWHWRLVFLLGVALLLPVALFLRPAMTRSAATHAVPTPDEAQRLRARRTTGWALVAATGLAAVTAGGSLLTREGWLQVTGGALLVAGATLLVPALRVVLPAGTLTGAPGIPALTALRGLLGAAFGTAGGLLPLLLTELRGYGPTAAGVSLTITGVFWAAGSQLQGLRAVQARASVVGLLRSGFALITAGLVGPVLLALDAVPVWLGLAGWAVAATGIGITSPTISTHVLTLSTEADQGRNSAASFLAPSVTQALAFAASGAAIAWQAPHLTGGLFAVVMAACVVMAAAALALSPRAR</sequence>
<feature type="transmembrane region" description="Helical" evidence="5">
    <location>
        <begin position="16"/>
        <end position="32"/>
    </location>
</feature>
<feature type="transmembrane region" description="Helical" evidence="5">
    <location>
        <begin position="276"/>
        <end position="301"/>
    </location>
</feature>
<keyword evidence="3 5" id="KW-1133">Transmembrane helix</keyword>
<evidence type="ECO:0000313" key="8">
    <source>
        <dbReference type="Proteomes" id="UP000588586"/>
    </source>
</evidence>
<dbReference type="PANTHER" id="PTHR23501">
    <property type="entry name" value="MAJOR FACILITATOR SUPERFAMILY"/>
    <property type="match status" value="1"/>
</dbReference>
<feature type="transmembrane region" description="Helical" evidence="5">
    <location>
        <begin position="242"/>
        <end position="264"/>
    </location>
</feature>
<keyword evidence="8" id="KW-1185">Reference proteome</keyword>
<keyword evidence="2 5" id="KW-0812">Transmembrane</keyword>
<protein>
    <submittedName>
        <fullName evidence="7">MFS transporter</fullName>
    </submittedName>
</protein>
<feature type="transmembrane region" description="Helical" evidence="5">
    <location>
        <begin position="113"/>
        <end position="131"/>
    </location>
</feature>
<dbReference type="SUPFAM" id="SSF103473">
    <property type="entry name" value="MFS general substrate transporter"/>
    <property type="match status" value="1"/>
</dbReference>
<feature type="transmembrane region" description="Helical" evidence="5">
    <location>
        <begin position="307"/>
        <end position="329"/>
    </location>
</feature>
<dbReference type="PANTHER" id="PTHR23501:SF154">
    <property type="entry name" value="MULTIDRUG-EFFLUX TRANSPORTER RV1634-RELATED"/>
    <property type="match status" value="1"/>
</dbReference>
<comment type="caution">
    <text evidence="7">The sequence shown here is derived from an EMBL/GenBank/DDBJ whole genome shotgun (WGS) entry which is preliminary data.</text>
</comment>
<feature type="transmembrane region" description="Helical" evidence="5">
    <location>
        <begin position="370"/>
        <end position="390"/>
    </location>
</feature>
<feature type="transmembrane region" description="Helical" evidence="5">
    <location>
        <begin position="341"/>
        <end position="364"/>
    </location>
</feature>
<evidence type="ECO:0000256" key="1">
    <source>
        <dbReference type="ARBA" id="ARBA00004651"/>
    </source>
</evidence>
<dbReference type="RefSeq" id="WP_171245023.1">
    <property type="nucleotide sequence ID" value="NZ_JABEPQ010000005.1"/>
</dbReference>
<dbReference type="EMBL" id="JABEPQ010000005">
    <property type="protein sequence ID" value="NNM47899.1"/>
    <property type="molecule type" value="Genomic_DNA"/>
</dbReference>
<reference evidence="7 8" key="1">
    <citation type="submission" date="2020-04" db="EMBL/GenBank/DDBJ databases">
        <title>Knoellia sp. isolate from air conditioner.</title>
        <authorList>
            <person name="Chea S."/>
            <person name="Kim D.-U."/>
        </authorList>
    </citation>
    <scope>NUCLEOTIDE SEQUENCE [LARGE SCALE GENOMIC DNA]</scope>
    <source>
        <strain evidence="7 8">DB2414S</strain>
    </source>
</reference>
<dbReference type="AlphaFoldDB" id="A0A849HLC8"/>
<proteinExistence type="predicted"/>
<feature type="transmembrane region" description="Helical" evidence="5">
    <location>
        <begin position="170"/>
        <end position="188"/>
    </location>
</feature>
<dbReference type="Pfam" id="PF07690">
    <property type="entry name" value="MFS_1"/>
    <property type="match status" value="1"/>
</dbReference>
<gene>
    <name evidence="7" type="ORF">HJG52_18085</name>
</gene>
<feature type="transmembrane region" description="Helical" evidence="5">
    <location>
        <begin position="411"/>
        <end position="433"/>
    </location>
</feature>
<evidence type="ECO:0000256" key="2">
    <source>
        <dbReference type="ARBA" id="ARBA00022692"/>
    </source>
</evidence>
<dbReference type="GO" id="GO:0005886">
    <property type="term" value="C:plasma membrane"/>
    <property type="evidence" value="ECO:0007669"/>
    <property type="project" value="UniProtKB-SubCell"/>
</dbReference>
<name>A0A849HLC8_9MICO</name>
<dbReference type="InterPro" id="IPR020846">
    <property type="entry name" value="MFS_dom"/>
</dbReference>
<feature type="transmembrane region" description="Helical" evidence="5">
    <location>
        <begin position="52"/>
        <end position="76"/>
    </location>
</feature>
<evidence type="ECO:0000256" key="3">
    <source>
        <dbReference type="ARBA" id="ARBA00022989"/>
    </source>
</evidence>
<evidence type="ECO:0000256" key="5">
    <source>
        <dbReference type="SAM" id="Phobius"/>
    </source>
</evidence>
<dbReference type="GO" id="GO:0022857">
    <property type="term" value="F:transmembrane transporter activity"/>
    <property type="evidence" value="ECO:0007669"/>
    <property type="project" value="InterPro"/>
</dbReference>
<keyword evidence="4 5" id="KW-0472">Membrane</keyword>
<feature type="transmembrane region" description="Helical" evidence="5">
    <location>
        <begin position="143"/>
        <end position="164"/>
    </location>
</feature>
<feature type="transmembrane region" description="Helical" evidence="5">
    <location>
        <begin position="439"/>
        <end position="458"/>
    </location>
</feature>
<dbReference type="InterPro" id="IPR011701">
    <property type="entry name" value="MFS"/>
</dbReference>
<accession>A0A849HLC8</accession>
<dbReference type="Proteomes" id="UP000588586">
    <property type="component" value="Unassembled WGS sequence"/>
</dbReference>
<dbReference type="InterPro" id="IPR036259">
    <property type="entry name" value="MFS_trans_sf"/>
</dbReference>
<dbReference type="PRINTS" id="PR01036">
    <property type="entry name" value="TCRTETB"/>
</dbReference>